<name>A0A1Z3HS84_9CYAN</name>
<gene>
    <name evidence="1" type="ORF">XM38_039480</name>
</gene>
<evidence type="ECO:0000313" key="2">
    <source>
        <dbReference type="Proteomes" id="UP000191901"/>
    </source>
</evidence>
<dbReference type="KEGG" id="hhg:XM38_039480"/>
<protein>
    <submittedName>
        <fullName evidence="1">Uncharacterized protein</fullName>
    </submittedName>
</protein>
<dbReference type="EMBL" id="CP021983">
    <property type="protein sequence ID" value="ASC72987.1"/>
    <property type="molecule type" value="Genomic_DNA"/>
</dbReference>
<evidence type="ECO:0000313" key="1">
    <source>
        <dbReference type="EMBL" id="ASC72987.1"/>
    </source>
</evidence>
<accession>A0A1Z3HS84</accession>
<dbReference type="Proteomes" id="UP000191901">
    <property type="component" value="Chromosome"/>
</dbReference>
<reference evidence="1 2" key="1">
    <citation type="journal article" date="2016" name="Biochim. Biophys. Acta">
        <title>Characterization of red-shifted phycobilisomes isolated from the chlorophyll f-containing cyanobacterium Halomicronema hongdechloris.</title>
        <authorList>
            <person name="Li Y."/>
            <person name="Lin Y."/>
            <person name="Garvey C.J."/>
            <person name="Birch D."/>
            <person name="Corkery R.W."/>
            <person name="Loughlin P.C."/>
            <person name="Scheer H."/>
            <person name="Willows R.D."/>
            <person name="Chen M."/>
        </authorList>
    </citation>
    <scope>NUCLEOTIDE SEQUENCE [LARGE SCALE GENOMIC DNA]</scope>
    <source>
        <strain evidence="1 2">C2206</strain>
    </source>
</reference>
<sequence length="58" mass="6881">MLLDHELVLWEQKLVLLDHELVLWDLKLELWDPKLVGFDLGGLGCDRTSLPPRFRLER</sequence>
<organism evidence="1 2">
    <name type="scientific">Halomicronema hongdechloris C2206</name>
    <dbReference type="NCBI Taxonomy" id="1641165"/>
    <lineage>
        <taxon>Bacteria</taxon>
        <taxon>Bacillati</taxon>
        <taxon>Cyanobacteriota</taxon>
        <taxon>Cyanophyceae</taxon>
        <taxon>Nodosilineales</taxon>
        <taxon>Nodosilineaceae</taxon>
        <taxon>Halomicronema</taxon>
    </lineage>
</organism>
<dbReference type="AlphaFoldDB" id="A0A1Z3HS84"/>
<proteinExistence type="predicted"/>
<keyword evidence="2" id="KW-1185">Reference proteome</keyword>